<keyword evidence="2" id="KW-1185">Reference proteome</keyword>
<dbReference type="EMBL" id="JBHSXH010000011">
    <property type="protein sequence ID" value="MFC6824956.1"/>
    <property type="molecule type" value="Genomic_DNA"/>
</dbReference>
<comment type="caution">
    <text evidence="1">The sequence shown here is derived from an EMBL/GenBank/DDBJ whole genome shotgun (WGS) entry which is preliminary data.</text>
</comment>
<proteinExistence type="predicted"/>
<gene>
    <name evidence="1" type="ORF">ACFQEV_08125</name>
</gene>
<dbReference type="RefSeq" id="WP_379694659.1">
    <property type="nucleotide sequence ID" value="NZ_JBHSXH010000011.1"/>
</dbReference>
<evidence type="ECO:0008006" key="3">
    <source>
        <dbReference type="Google" id="ProtNLM"/>
    </source>
</evidence>
<accession>A0ABD5TWL9</accession>
<dbReference type="AlphaFoldDB" id="A0ABD5TWL9"/>
<evidence type="ECO:0000313" key="1">
    <source>
        <dbReference type="EMBL" id="MFC6824956.1"/>
    </source>
</evidence>
<reference evidence="1 2" key="1">
    <citation type="journal article" date="2019" name="Int. J. Syst. Evol. Microbiol.">
        <title>The Global Catalogue of Microorganisms (GCM) 10K type strain sequencing project: providing services to taxonomists for standard genome sequencing and annotation.</title>
        <authorList>
            <consortium name="The Broad Institute Genomics Platform"/>
            <consortium name="The Broad Institute Genome Sequencing Center for Infectious Disease"/>
            <person name="Wu L."/>
            <person name="Ma J."/>
        </authorList>
    </citation>
    <scope>NUCLEOTIDE SEQUENCE [LARGE SCALE GENOMIC DNA]</scope>
    <source>
        <strain evidence="1 2">YIM 94188</strain>
    </source>
</reference>
<organism evidence="1 2">
    <name type="scientific">Halopelagius fulvigenes</name>
    <dbReference type="NCBI Taxonomy" id="1198324"/>
    <lineage>
        <taxon>Archaea</taxon>
        <taxon>Methanobacteriati</taxon>
        <taxon>Methanobacteriota</taxon>
        <taxon>Stenosarchaea group</taxon>
        <taxon>Halobacteria</taxon>
        <taxon>Halobacteriales</taxon>
        <taxon>Haloferacaceae</taxon>
    </lineage>
</organism>
<protein>
    <recommendedName>
        <fullName evidence="3">Glycosyltransferase</fullName>
    </recommendedName>
</protein>
<evidence type="ECO:0000313" key="2">
    <source>
        <dbReference type="Proteomes" id="UP001596408"/>
    </source>
</evidence>
<name>A0ABD5TWL9_9EURY</name>
<dbReference type="Proteomes" id="UP001596408">
    <property type="component" value="Unassembled WGS sequence"/>
</dbReference>
<dbReference type="SUPFAM" id="SSF53756">
    <property type="entry name" value="UDP-Glycosyltransferase/glycogen phosphorylase"/>
    <property type="match status" value="1"/>
</dbReference>
<sequence length="105" mass="11323">MPRLGRLLNEANFDEVVQVVVTYAEAMAADCTLIGAAHPESAASEVIGDAGYLAEPSVESIIDKITCTLDGHRSPEDPLERATRFDWDAVAEQAETTYERAIAGK</sequence>